<dbReference type="AlphaFoldDB" id="A0A392RUD1"/>
<dbReference type="Proteomes" id="UP000265520">
    <property type="component" value="Unassembled WGS sequence"/>
</dbReference>
<comment type="caution">
    <text evidence="1">The sequence shown here is derived from an EMBL/GenBank/DDBJ whole genome shotgun (WGS) entry which is preliminary data.</text>
</comment>
<evidence type="ECO:0000313" key="2">
    <source>
        <dbReference type="Proteomes" id="UP000265520"/>
    </source>
</evidence>
<proteinExistence type="predicted"/>
<dbReference type="EMBL" id="LXQA010271333">
    <property type="protein sequence ID" value="MCI39757.1"/>
    <property type="molecule type" value="Genomic_DNA"/>
</dbReference>
<protein>
    <recommendedName>
        <fullName evidence="3">Receptor-like kinase</fullName>
    </recommendedName>
</protein>
<reference evidence="1 2" key="1">
    <citation type="journal article" date="2018" name="Front. Plant Sci.">
        <title>Red Clover (Trifolium pratense) and Zigzag Clover (T. medium) - A Picture of Genomic Similarities and Differences.</title>
        <authorList>
            <person name="Dluhosova J."/>
            <person name="Istvanek J."/>
            <person name="Nedelnik J."/>
            <person name="Repkova J."/>
        </authorList>
    </citation>
    <scope>NUCLEOTIDE SEQUENCE [LARGE SCALE GENOMIC DNA]</scope>
    <source>
        <strain evidence="2">cv. 10/8</strain>
        <tissue evidence="1">Leaf</tissue>
    </source>
</reference>
<name>A0A392RUD1_9FABA</name>
<accession>A0A392RUD1</accession>
<feature type="non-terminal residue" evidence="1">
    <location>
        <position position="1"/>
    </location>
</feature>
<keyword evidence="2" id="KW-1185">Reference proteome</keyword>
<evidence type="ECO:0008006" key="3">
    <source>
        <dbReference type="Google" id="ProtNLM"/>
    </source>
</evidence>
<organism evidence="1 2">
    <name type="scientific">Trifolium medium</name>
    <dbReference type="NCBI Taxonomy" id="97028"/>
    <lineage>
        <taxon>Eukaryota</taxon>
        <taxon>Viridiplantae</taxon>
        <taxon>Streptophyta</taxon>
        <taxon>Embryophyta</taxon>
        <taxon>Tracheophyta</taxon>
        <taxon>Spermatophyta</taxon>
        <taxon>Magnoliopsida</taxon>
        <taxon>eudicotyledons</taxon>
        <taxon>Gunneridae</taxon>
        <taxon>Pentapetalae</taxon>
        <taxon>rosids</taxon>
        <taxon>fabids</taxon>
        <taxon>Fabales</taxon>
        <taxon>Fabaceae</taxon>
        <taxon>Papilionoideae</taxon>
        <taxon>50 kb inversion clade</taxon>
        <taxon>NPAAA clade</taxon>
        <taxon>Hologalegina</taxon>
        <taxon>IRL clade</taxon>
        <taxon>Trifolieae</taxon>
        <taxon>Trifolium</taxon>
    </lineage>
</organism>
<sequence length="68" mass="8401">ETLFWKDLWIDGDMLMEDEGIKKIKWRWRRRLFQWEEEMVDVCSGLVLGAERLGNDEDCRKWNNESYM</sequence>
<evidence type="ECO:0000313" key="1">
    <source>
        <dbReference type="EMBL" id="MCI39757.1"/>
    </source>
</evidence>